<evidence type="ECO:0000313" key="2">
    <source>
        <dbReference type="Proteomes" id="UP000548067"/>
    </source>
</evidence>
<comment type="caution">
    <text evidence="1">The sequence shown here is derived from an EMBL/GenBank/DDBJ whole genome shotgun (WGS) entry which is preliminary data.</text>
</comment>
<organism evidence="1 2">
    <name type="scientific">Chryseobacterium aquaticum</name>
    <dbReference type="NCBI Taxonomy" id="452084"/>
    <lineage>
        <taxon>Bacteria</taxon>
        <taxon>Pseudomonadati</taxon>
        <taxon>Bacteroidota</taxon>
        <taxon>Flavobacteriia</taxon>
        <taxon>Flavobacteriales</taxon>
        <taxon>Weeksellaceae</taxon>
        <taxon>Chryseobacterium group</taxon>
        <taxon>Chryseobacterium</taxon>
    </lineage>
</organism>
<dbReference type="Proteomes" id="UP000548067">
    <property type="component" value="Unassembled WGS sequence"/>
</dbReference>
<proteinExistence type="predicted"/>
<reference evidence="1 2" key="1">
    <citation type="submission" date="2020-04" db="EMBL/GenBank/DDBJ databases">
        <title>Genome analysis and antimicrobial resistance characteristics of Chryseobacterium aquaticum isolated from farmed salmonids.</title>
        <authorList>
            <person name="Saticioglu I.B."/>
            <person name="Duman M."/>
            <person name="Altun S."/>
        </authorList>
    </citation>
    <scope>NUCLEOTIDE SEQUENCE [LARGE SCALE GENOMIC DNA]</scope>
    <source>
        <strain evidence="1 2">C-174</strain>
    </source>
</reference>
<protein>
    <submittedName>
        <fullName evidence="1">Uncharacterized protein</fullName>
    </submittedName>
</protein>
<dbReference type="RefSeq" id="WP_169320689.1">
    <property type="nucleotide sequence ID" value="NZ_JABCJF010000002.1"/>
</dbReference>
<dbReference type="EMBL" id="JABCJF010000002">
    <property type="protein sequence ID" value="NMR33708.1"/>
    <property type="molecule type" value="Genomic_DNA"/>
</dbReference>
<name>A0A848N4L3_9FLAO</name>
<evidence type="ECO:0000313" key="1">
    <source>
        <dbReference type="EMBL" id="NMR33708.1"/>
    </source>
</evidence>
<gene>
    <name evidence="1" type="ORF">HIO71_05740</name>
</gene>
<accession>A0A848N4L3</accession>
<sequence length="248" mass="28174">MPKLNEYLGGLVSEIVSARKMADLQTVQTAKEYAQDDLLKHFSVPRMKVSSVDLTVPFAHAGASAKMSFKEFIYDEITSVAKTDYDSSDTKSDQVLKDFLSDLEMDYHKTILRSKISAAESIEKAEELGVRRLEAKAAAYDYPIKKGIFDDFSKRITSFYESLDNASWNQTDVELLYLSVQNRMIKEYQNTIKEVATQTSEVVVEASHLMKIDPKYLIYAKVNITEAGMEWSRYEDINGKSVETLIPE</sequence>
<dbReference type="AlphaFoldDB" id="A0A848N4L3"/>